<dbReference type="AlphaFoldDB" id="A0A9P4PCE9"/>
<gene>
    <name evidence="1" type="ORF">P171DRAFT_487898</name>
</gene>
<dbReference type="Gene3D" id="2.70.50.70">
    <property type="match status" value="1"/>
</dbReference>
<evidence type="ECO:0000313" key="1">
    <source>
        <dbReference type="EMBL" id="KAF2441435.1"/>
    </source>
</evidence>
<dbReference type="OrthoDB" id="2525337at2759"/>
<keyword evidence="2" id="KW-1185">Reference proteome</keyword>
<accession>A0A9P4PCE9</accession>
<protein>
    <submittedName>
        <fullName evidence="1">Uncharacterized protein</fullName>
    </submittedName>
</protein>
<reference evidence="1" key="1">
    <citation type="journal article" date="2020" name="Stud. Mycol.">
        <title>101 Dothideomycetes genomes: a test case for predicting lifestyles and emergence of pathogens.</title>
        <authorList>
            <person name="Haridas S."/>
            <person name="Albert R."/>
            <person name="Binder M."/>
            <person name="Bloem J."/>
            <person name="Labutti K."/>
            <person name="Salamov A."/>
            <person name="Andreopoulos B."/>
            <person name="Baker S."/>
            <person name="Barry K."/>
            <person name="Bills G."/>
            <person name="Bluhm B."/>
            <person name="Cannon C."/>
            <person name="Castanera R."/>
            <person name="Culley D."/>
            <person name="Daum C."/>
            <person name="Ezra D."/>
            <person name="Gonzalez J."/>
            <person name="Henrissat B."/>
            <person name="Kuo A."/>
            <person name="Liang C."/>
            <person name="Lipzen A."/>
            <person name="Lutzoni F."/>
            <person name="Magnuson J."/>
            <person name="Mondo S."/>
            <person name="Nolan M."/>
            <person name="Ohm R."/>
            <person name="Pangilinan J."/>
            <person name="Park H.-J."/>
            <person name="Ramirez L."/>
            <person name="Alfaro M."/>
            <person name="Sun H."/>
            <person name="Tritt A."/>
            <person name="Yoshinaga Y."/>
            <person name="Zwiers L.-H."/>
            <person name="Turgeon B."/>
            <person name="Goodwin S."/>
            <person name="Spatafora J."/>
            <person name="Crous P."/>
            <person name="Grigoriev I."/>
        </authorList>
    </citation>
    <scope>NUCLEOTIDE SEQUENCE</scope>
    <source>
        <strain evidence="1">CBS 690.94</strain>
    </source>
</reference>
<proteinExistence type="predicted"/>
<evidence type="ECO:0000313" key="2">
    <source>
        <dbReference type="Proteomes" id="UP000799764"/>
    </source>
</evidence>
<name>A0A9P4PCE9_9PLEO</name>
<dbReference type="Proteomes" id="UP000799764">
    <property type="component" value="Unassembled WGS sequence"/>
</dbReference>
<dbReference type="EMBL" id="MU001505">
    <property type="protein sequence ID" value="KAF2441435.1"/>
    <property type="molecule type" value="Genomic_DNA"/>
</dbReference>
<sequence>MTKVTPGDNLNFDWHHDYRKNSDVIIASSCHGPSILYLGPDPPGENSCVKTWEEGGSGCGSGVISWECYEVHENPHDTKVTFKLLTWMNAKTPKCIQDAIWLASPAGKKATGVTCHHV</sequence>
<organism evidence="1 2">
    <name type="scientific">Karstenula rhodostoma CBS 690.94</name>
    <dbReference type="NCBI Taxonomy" id="1392251"/>
    <lineage>
        <taxon>Eukaryota</taxon>
        <taxon>Fungi</taxon>
        <taxon>Dikarya</taxon>
        <taxon>Ascomycota</taxon>
        <taxon>Pezizomycotina</taxon>
        <taxon>Dothideomycetes</taxon>
        <taxon>Pleosporomycetidae</taxon>
        <taxon>Pleosporales</taxon>
        <taxon>Massarineae</taxon>
        <taxon>Didymosphaeriaceae</taxon>
        <taxon>Karstenula</taxon>
    </lineage>
</organism>
<comment type="caution">
    <text evidence="1">The sequence shown here is derived from an EMBL/GenBank/DDBJ whole genome shotgun (WGS) entry which is preliminary data.</text>
</comment>